<evidence type="ECO:0000313" key="1">
    <source>
        <dbReference type="EMBL" id="KZS18606.1"/>
    </source>
</evidence>
<dbReference type="Proteomes" id="UP000076858">
    <property type="component" value="Unassembled WGS sequence"/>
</dbReference>
<evidence type="ECO:0000313" key="2">
    <source>
        <dbReference type="Proteomes" id="UP000076858"/>
    </source>
</evidence>
<gene>
    <name evidence="1" type="ORF">APZ42_015188</name>
</gene>
<dbReference type="AlphaFoldDB" id="A0A162P7X9"/>
<accession>A0A162P7X9</accession>
<reference evidence="1 2" key="1">
    <citation type="submission" date="2016-03" db="EMBL/GenBank/DDBJ databases">
        <title>EvidentialGene: Evidence-directed Construction of Genes on Genomes.</title>
        <authorList>
            <person name="Gilbert D.G."/>
            <person name="Choi J.-H."/>
            <person name="Mockaitis K."/>
            <person name="Colbourne J."/>
            <person name="Pfrender M."/>
        </authorList>
    </citation>
    <scope>NUCLEOTIDE SEQUENCE [LARGE SCALE GENOMIC DNA]</scope>
    <source>
        <strain evidence="1 2">Xinb3</strain>
        <tissue evidence="1">Complete organism</tissue>
    </source>
</reference>
<protein>
    <submittedName>
        <fullName evidence="1">Uncharacterized protein</fullName>
    </submittedName>
</protein>
<sequence>MGRSASHVNRLLGQTRISVDPVFPVSFSAGENKRIKKKRKRFKCINNVRVKYQKNTKTGHFHGLFC</sequence>
<name>A0A162P7X9_9CRUS</name>
<keyword evidence="2" id="KW-1185">Reference proteome</keyword>
<dbReference type="EMBL" id="LRGB01000512">
    <property type="protein sequence ID" value="KZS18606.1"/>
    <property type="molecule type" value="Genomic_DNA"/>
</dbReference>
<organism evidence="1 2">
    <name type="scientific">Daphnia magna</name>
    <dbReference type="NCBI Taxonomy" id="35525"/>
    <lineage>
        <taxon>Eukaryota</taxon>
        <taxon>Metazoa</taxon>
        <taxon>Ecdysozoa</taxon>
        <taxon>Arthropoda</taxon>
        <taxon>Crustacea</taxon>
        <taxon>Branchiopoda</taxon>
        <taxon>Diplostraca</taxon>
        <taxon>Cladocera</taxon>
        <taxon>Anomopoda</taxon>
        <taxon>Daphniidae</taxon>
        <taxon>Daphnia</taxon>
    </lineage>
</organism>
<comment type="caution">
    <text evidence="1">The sequence shown here is derived from an EMBL/GenBank/DDBJ whole genome shotgun (WGS) entry which is preliminary data.</text>
</comment>
<proteinExistence type="predicted"/>